<sequence>MDYLRLLFFCLLPLFGISQESHSLSNTTIADSLDNIGEYDESIKFRKLALDEPNHSTNYKTYLKAKELYTKSCILETRGGRKNILEGLEKSQEAYRLVENIISEDDRKLFFRHLILNRIYHQYGYTGQWKEALIEAKKNYEVLRDTFPEYKTDILYVLDDLGFINNKLDNPEKSNEYYERSFKLYKEYYPENLKDVYLNNNRIINNYRKLGLKNEEFKLLEESENYWTNIYDGEDVFFQRFNFYDKIADWHINYGNKELAESYLFKKEELFDSVANSRKKTEKIALIRRERVNLNESYIKLYLKYKNYNKAKHYIEETKELLRDSIDKYRWNIVSKANLYLTEAKMPDVEFDKAESLFKKALSTVVDNKEKYYVNPIQYQIELFHLYANHHKEEAALEIMDVILDSEEVTDHDRLQLLFKKAILLKDEAHIKEAFSSLLKSPDSSQEFKNLDIKDFHEYYTFEILNGILGVANIYLEWYHTSNKVEYSETAFNLFMLSSKLFERIYKGDAFNDNLYNSFIDIQDGLLHSALLNPSKKNFDRTLEAIENNSSRLTWSKFIYGRNIKVNVPDSLLFKEQKLQSLINYYQVELYEKRNSKTIDLDNLKLRLTDLNNQLRNHQKHISKNYIQYGNSRINLFDIQNFRERLKPDEVVVKYIVSMDEVFVFRITKNDTQFLKIINSEKFNETIGDFIELVSTFNSEVVIPSALSKLIEPVIKSDKKHVTIVSSGMMSLIPFEVLLPNYFESDMVLNYAGSLKLYYEQLDTNHINKKLNVGIFKAQNGNSLNKKGFLPELNEEIEGIKRLVDATDYYMKNSDDFFKHAQSHNVLHFGLHASIDEEIPELSALNFAENDMLIGSLYNTSLQADLAVLSACDTGNGRYVNGEGVQSISKAFTYAGVPSTVMSLWKVDDKATAKLMTSFYKYLNEGKSKSEALKWAKKDYLASDIDSELKHPYYWSGFIVSGNVEPFEVHENQRWWLSLIVLPIIALFFVRKSKFRK</sequence>
<keyword evidence="2" id="KW-1133">Transmembrane helix</keyword>
<feature type="transmembrane region" description="Helical" evidence="2">
    <location>
        <begin position="975"/>
        <end position="991"/>
    </location>
</feature>
<dbReference type="Proteomes" id="UP000236641">
    <property type="component" value="Unassembled WGS sequence"/>
</dbReference>
<dbReference type="PANTHER" id="PTHR10098">
    <property type="entry name" value="RAPSYN-RELATED"/>
    <property type="match status" value="1"/>
</dbReference>
<keyword evidence="5" id="KW-1185">Reference proteome</keyword>
<dbReference type="OrthoDB" id="9771112at2"/>
<evidence type="ECO:0000313" key="4">
    <source>
        <dbReference type="EMBL" id="PNQ72788.1"/>
    </source>
</evidence>
<reference evidence="4 5" key="1">
    <citation type="submission" date="2018-01" db="EMBL/GenBank/DDBJ databases">
        <title>The draft genome of Hanstruepera neustonica JCM19743.</title>
        <authorList>
            <person name="He R.-H."/>
            <person name="Du Z.-J."/>
        </authorList>
    </citation>
    <scope>NUCLEOTIDE SEQUENCE [LARGE SCALE GENOMIC DNA]</scope>
    <source>
        <strain evidence="4 5">JCM19743</strain>
    </source>
</reference>
<keyword evidence="2" id="KW-0812">Transmembrane</keyword>
<dbReference type="RefSeq" id="WP_103052315.1">
    <property type="nucleotide sequence ID" value="NZ_POWF01000006.1"/>
</dbReference>
<feature type="coiled-coil region" evidence="1">
    <location>
        <begin position="594"/>
        <end position="621"/>
    </location>
</feature>
<accession>A0A2K1DXP0</accession>
<dbReference type="Pfam" id="PF12770">
    <property type="entry name" value="CHAT"/>
    <property type="match status" value="1"/>
</dbReference>
<dbReference type="AlphaFoldDB" id="A0A2K1DXP0"/>
<evidence type="ECO:0000259" key="3">
    <source>
        <dbReference type="Pfam" id="PF12770"/>
    </source>
</evidence>
<dbReference type="PANTHER" id="PTHR10098:SF108">
    <property type="entry name" value="TETRATRICOPEPTIDE REPEAT PROTEIN 28"/>
    <property type="match status" value="1"/>
</dbReference>
<dbReference type="Gene3D" id="1.25.40.10">
    <property type="entry name" value="Tetratricopeptide repeat domain"/>
    <property type="match status" value="1"/>
</dbReference>
<keyword evidence="1" id="KW-0175">Coiled coil</keyword>
<gene>
    <name evidence="4" type="ORF">C1T31_09765</name>
</gene>
<dbReference type="InterPro" id="IPR011990">
    <property type="entry name" value="TPR-like_helical_dom_sf"/>
</dbReference>
<dbReference type="EMBL" id="POWF01000006">
    <property type="protein sequence ID" value="PNQ72788.1"/>
    <property type="molecule type" value="Genomic_DNA"/>
</dbReference>
<evidence type="ECO:0000256" key="2">
    <source>
        <dbReference type="SAM" id="Phobius"/>
    </source>
</evidence>
<proteinExistence type="predicted"/>
<evidence type="ECO:0000256" key="1">
    <source>
        <dbReference type="SAM" id="Coils"/>
    </source>
</evidence>
<keyword evidence="2" id="KW-0472">Membrane</keyword>
<evidence type="ECO:0000313" key="5">
    <source>
        <dbReference type="Proteomes" id="UP000236641"/>
    </source>
</evidence>
<protein>
    <recommendedName>
        <fullName evidence="3">CHAT domain-containing protein</fullName>
    </recommendedName>
</protein>
<dbReference type="InterPro" id="IPR024983">
    <property type="entry name" value="CHAT_dom"/>
</dbReference>
<organism evidence="4 5">
    <name type="scientific">Hanstruepera neustonica</name>
    <dbReference type="NCBI Taxonomy" id="1445657"/>
    <lineage>
        <taxon>Bacteria</taxon>
        <taxon>Pseudomonadati</taxon>
        <taxon>Bacteroidota</taxon>
        <taxon>Flavobacteriia</taxon>
        <taxon>Flavobacteriales</taxon>
        <taxon>Flavobacteriaceae</taxon>
        <taxon>Hanstruepera</taxon>
    </lineage>
</organism>
<feature type="domain" description="CHAT" evidence="3">
    <location>
        <begin position="710"/>
        <end position="963"/>
    </location>
</feature>
<name>A0A2K1DXP0_9FLAO</name>
<comment type="caution">
    <text evidence="4">The sequence shown here is derived from an EMBL/GenBank/DDBJ whole genome shotgun (WGS) entry which is preliminary data.</text>
</comment>